<feature type="compositionally biased region" description="Low complexity" evidence="1">
    <location>
        <begin position="41"/>
        <end position="50"/>
    </location>
</feature>
<evidence type="ECO:0000313" key="3">
    <source>
        <dbReference type="Proteomes" id="UP000179920"/>
    </source>
</evidence>
<feature type="region of interest" description="Disordered" evidence="1">
    <location>
        <begin position="34"/>
        <end position="53"/>
    </location>
</feature>
<protein>
    <submittedName>
        <fullName evidence="2">Uncharacterized protein</fullName>
    </submittedName>
</protein>
<gene>
    <name evidence="2" type="ORF">UBRO_20547</name>
</gene>
<reference evidence="3" key="1">
    <citation type="submission" date="2016-04" db="EMBL/GenBank/DDBJ databases">
        <authorList>
            <person name="Guldener U."/>
            <person name="Guldener U."/>
        </authorList>
    </citation>
    <scope>NUCLEOTIDE SEQUENCE [LARGE SCALE GENOMIC DNA]</scope>
    <source>
        <strain evidence="3">UB2112</strain>
    </source>
</reference>
<name>A0A1K0H020_9BASI</name>
<dbReference type="AlphaFoldDB" id="A0A1K0H020"/>
<proteinExistence type="predicted"/>
<organism evidence="2 3">
    <name type="scientific">Ustilago bromivora</name>
    <dbReference type="NCBI Taxonomy" id="307758"/>
    <lineage>
        <taxon>Eukaryota</taxon>
        <taxon>Fungi</taxon>
        <taxon>Dikarya</taxon>
        <taxon>Basidiomycota</taxon>
        <taxon>Ustilaginomycotina</taxon>
        <taxon>Ustilaginomycetes</taxon>
        <taxon>Ustilaginales</taxon>
        <taxon>Ustilaginaceae</taxon>
        <taxon>Ustilago</taxon>
    </lineage>
</organism>
<evidence type="ECO:0000256" key="1">
    <source>
        <dbReference type="SAM" id="MobiDB-lite"/>
    </source>
</evidence>
<sequence>MRNNRGSGQRRVPTELSEISRIEGSMTELTRISRSKGLIQSSSGSVVPSSYDRSHGDWFKDASITDLSAGRQQMRKGSTSDEVGTLYDDEGGTRRWALSSGEHDERRGALHLDEVGATPISDEVALALLNPGAGEAGLNKEEAPL</sequence>
<accession>A0A1K0H020</accession>
<dbReference type="Proteomes" id="UP000179920">
    <property type="component" value="Chromosome III"/>
</dbReference>
<dbReference type="EMBL" id="LT558119">
    <property type="protein sequence ID" value="SAM77690.1"/>
    <property type="molecule type" value="Genomic_DNA"/>
</dbReference>
<evidence type="ECO:0000313" key="2">
    <source>
        <dbReference type="EMBL" id="SAM77690.1"/>
    </source>
</evidence>